<reference evidence="6" key="1">
    <citation type="submission" date="2016-10" db="EMBL/GenBank/DDBJ databases">
        <authorList>
            <person name="Varghese N."/>
            <person name="Submissions S."/>
        </authorList>
    </citation>
    <scope>NUCLEOTIDE SEQUENCE [LARGE SCALE GENOMIC DNA]</scope>
    <source>
        <strain evidence="6">CGMCC 1.11014</strain>
    </source>
</reference>
<evidence type="ECO:0000259" key="4">
    <source>
        <dbReference type="Pfam" id="PF17148"/>
    </source>
</evidence>
<keyword evidence="6" id="KW-1185">Reference proteome</keyword>
<dbReference type="PANTHER" id="PTHR38478">
    <property type="entry name" value="PEPTIDASE M1A AND M12B"/>
    <property type="match status" value="1"/>
</dbReference>
<evidence type="ECO:0000256" key="2">
    <source>
        <dbReference type="SAM" id="SignalP"/>
    </source>
</evidence>
<feature type="domain" description="EcxA zinc-binding" evidence="3">
    <location>
        <begin position="512"/>
        <end position="828"/>
    </location>
</feature>
<dbReference type="Proteomes" id="UP000199391">
    <property type="component" value="Unassembled WGS sequence"/>
</dbReference>
<dbReference type="InterPro" id="IPR033413">
    <property type="entry name" value="DUF5117"/>
</dbReference>
<dbReference type="AlphaFoldDB" id="A0A1I7JV37"/>
<dbReference type="InterPro" id="IPR032534">
    <property type="entry name" value="EcxA_zinc-bd"/>
</dbReference>
<evidence type="ECO:0000313" key="5">
    <source>
        <dbReference type="EMBL" id="SFU89037.1"/>
    </source>
</evidence>
<evidence type="ECO:0008006" key="7">
    <source>
        <dbReference type="Google" id="ProtNLM"/>
    </source>
</evidence>
<proteinExistence type="predicted"/>
<sequence length="914" mass="100958">MRPLFLKAISLAVTLAMASQAMAQDSPTPTPPAPVPAPTPETPPAPVAPPAPAASASQATVAAIAAAAAAAAARVDPAAKPFADIVKGAQHMGGFFSLYQRDEKVWIEIRPEQFDKPFFLSANVATGIGERSVYGSQMERSEVVAFRRLGNLVQLVALNTDFRAKAGTPLALAVSQGFTDSLLGSVPIVSAPHARTKGVLIEANALLFTDIPSFSTRLEYAFRMQYALDARNSSFASVRSDEGMTGFHVNAHYFVPRLAAAPMVPSLTAPYVPPPRHTPDPRSMFLGFYYSFAPLPEQPMHGRPADDRLGHFVTTAYDFTDDVRPTLTTHVVNRWRLEKKDPSLPLSEPRQPIVYWLDKNIPEKYRESVRQGVLAWNAAFERIGFKDAIVVKQQTAQDNFDTMDARHASVRWYVGADASMAIGPRQVDPRSGEILDADIAMSDIFARGARRMASEDSRWQAYGASQASNSAAVTAPGPHDESRCDFGMESAQEMGFAMELMEARGEFEMDSPKAEAVAQAYVRSVIMHEVGHTLGLRHNFRSSTIYSLFQLRDKDFTARNGLSGSVMDYTPFNIAIKGEQQGEYVMSTLGPYDYWAIEYAYKPIPEEQEKDELARIASRSNEPQFAFATDQEAYYGMSDPDVNLFDLGSDPLAYFQRRLAISRELWDRVQTRKLKPGESYESLRRSFIYGFDQFARTMPVVVKYVGGVTHLRDHAGTGRASFTPVPVERQRDALKLLTNNLFKADSFKFPPSLLSRLGGDQLEFRLRPDISINSAVLFLQAAAMDQLLSDAVAGRLLDSQEKVDDPKRALSLDELYTTLQAAVWSELKSGKDIGGMRRNLQREHLKRVAATLLRSTPGMRADARSLQRMHALELQRDIRGAMSGAIGTEAKAHLSECYETLSQALKAPMLRTGA</sequence>
<evidence type="ECO:0000259" key="3">
    <source>
        <dbReference type="Pfam" id="PF16313"/>
    </source>
</evidence>
<organism evidence="5 6">
    <name type="scientific">Pseudoduganella namucuonensis</name>
    <dbReference type="NCBI Taxonomy" id="1035707"/>
    <lineage>
        <taxon>Bacteria</taxon>
        <taxon>Pseudomonadati</taxon>
        <taxon>Pseudomonadota</taxon>
        <taxon>Betaproteobacteria</taxon>
        <taxon>Burkholderiales</taxon>
        <taxon>Oxalobacteraceae</taxon>
        <taxon>Telluria group</taxon>
        <taxon>Pseudoduganella</taxon>
    </lineage>
</organism>
<evidence type="ECO:0000256" key="1">
    <source>
        <dbReference type="SAM" id="MobiDB-lite"/>
    </source>
</evidence>
<evidence type="ECO:0000313" key="6">
    <source>
        <dbReference type="Proteomes" id="UP000199391"/>
    </source>
</evidence>
<feature type="compositionally biased region" description="Pro residues" evidence="1">
    <location>
        <begin position="28"/>
        <end position="52"/>
    </location>
</feature>
<dbReference type="InterPro" id="IPR024079">
    <property type="entry name" value="MetalloPept_cat_dom_sf"/>
</dbReference>
<dbReference type="SUPFAM" id="SSF55486">
    <property type="entry name" value="Metalloproteases ('zincins'), catalytic domain"/>
    <property type="match status" value="1"/>
</dbReference>
<dbReference type="EMBL" id="FPBO01000013">
    <property type="protein sequence ID" value="SFU89037.1"/>
    <property type="molecule type" value="Genomic_DNA"/>
</dbReference>
<dbReference type="Pfam" id="PF16313">
    <property type="entry name" value="DUF4953"/>
    <property type="match status" value="1"/>
</dbReference>
<dbReference type="Pfam" id="PF17148">
    <property type="entry name" value="DUF5117"/>
    <property type="match status" value="1"/>
</dbReference>
<dbReference type="CDD" id="cd04276">
    <property type="entry name" value="ZnMc_MMP_like_2"/>
    <property type="match status" value="1"/>
</dbReference>
<gene>
    <name evidence="5" type="ORF">SAMN05216552_101343</name>
</gene>
<dbReference type="InterPro" id="IPR034032">
    <property type="entry name" value="Zn_MMP-like_bac"/>
</dbReference>
<dbReference type="RefSeq" id="WP_093556427.1">
    <property type="nucleotide sequence ID" value="NZ_FPBO01000013.1"/>
</dbReference>
<accession>A0A1I7JV37</accession>
<feature type="signal peptide" evidence="2">
    <location>
        <begin position="1"/>
        <end position="23"/>
    </location>
</feature>
<keyword evidence="2" id="KW-0732">Signal</keyword>
<dbReference type="Gene3D" id="3.40.390.10">
    <property type="entry name" value="Collagenase (Catalytic Domain)"/>
    <property type="match status" value="1"/>
</dbReference>
<dbReference type="GO" id="GO:0008237">
    <property type="term" value="F:metallopeptidase activity"/>
    <property type="evidence" value="ECO:0007669"/>
    <property type="project" value="InterPro"/>
</dbReference>
<dbReference type="STRING" id="1035707.SAMN05216552_101343"/>
<feature type="domain" description="DUF5117" evidence="4">
    <location>
        <begin position="136"/>
        <end position="340"/>
    </location>
</feature>
<name>A0A1I7JV37_9BURK</name>
<dbReference type="OrthoDB" id="9776599at2"/>
<feature type="chain" id="PRO_5011642532" description="DUF5117 domain-containing protein" evidence="2">
    <location>
        <begin position="24"/>
        <end position="914"/>
    </location>
</feature>
<feature type="region of interest" description="Disordered" evidence="1">
    <location>
        <begin position="22"/>
        <end position="52"/>
    </location>
</feature>
<dbReference type="PANTHER" id="PTHR38478:SF1">
    <property type="entry name" value="ZINC DEPENDENT METALLOPROTEASE DOMAIN LIPOPROTEIN"/>
    <property type="match status" value="1"/>
</dbReference>
<protein>
    <recommendedName>
        <fullName evidence="7">DUF5117 domain-containing protein</fullName>
    </recommendedName>
</protein>